<reference evidence="17 18" key="1">
    <citation type="submission" date="2010-03" db="EMBL/GenBank/DDBJ databases">
        <title>The genome sequence of Bacteriodes xylanisolvens XB1A.</title>
        <authorList>
            <consortium name="metaHIT consortium -- http://www.metahit.eu/"/>
            <person name="Pajon A."/>
            <person name="Turner K."/>
            <person name="Parkhill J."/>
            <person name="Bernalier A."/>
        </authorList>
    </citation>
    <scope>NUCLEOTIDE SEQUENCE [LARGE SCALE GENOMIC DNA]</scope>
    <source>
        <strain evidence="17 18">XB1A</strain>
    </source>
</reference>
<gene>
    <name evidence="17" type="ORF">BXY_39000</name>
</gene>
<dbReference type="HOGENOM" id="CLU_000445_114_50_10"/>
<dbReference type="Pfam" id="PF00072">
    <property type="entry name" value="Response_reg"/>
    <property type="match status" value="1"/>
</dbReference>
<keyword evidence="14" id="KW-0812">Transmembrane</keyword>
<keyword evidence="10" id="KW-0902">Two-component regulatory system</keyword>
<dbReference type="SUPFAM" id="SSF47384">
    <property type="entry name" value="Homodimeric domain of signal transducing histidine kinase"/>
    <property type="match status" value="1"/>
</dbReference>
<keyword evidence="5 12" id="KW-0597">Phosphoprotein</keyword>
<feature type="modified residue" description="4-aspartylphosphate" evidence="12">
    <location>
        <position position="630"/>
    </location>
</feature>
<feature type="transmembrane region" description="Helical" evidence="14">
    <location>
        <begin position="6"/>
        <end position="25"/>
    </location>
</feature>
<keyword evidence="6" id="KW-0808">Transferase</keyword>
<feature type="region of interest" description="Disordered" evidence="13">
    <location>
        <begin position="188"/>
        <end position="219"/>
    </location>
</feature>
<dbReference type="KEGG" id="bxy:BXY_39000"/>
<dbReference type="SUPFAM" id="SSF55874">
    <property type="entry name" value="ATPase domain of HSP90 chaperone/DNA topoisomerase II/histidine kinase"/>
    <property type="match status" value="1"/>
</dbReference>
<feature type="compositionally biased region" description="Polar residues" evidence="13">
    <location>
        <begin position="208"/>
        <end position="219"/>
    </location>
</feature>
<evidence type="ECO:0000256" key="9">
    <source>
        <dbReference type="ARBA" id="ARBA00022840"/>
    </source>
</evidence>
<evidence type="ECO:0000256" key="4">
    <source>
        <dbReference type="ARBA" id="ARBA00022475"/>
    </source>
</evidence>
<evidence type="ECO:0000256" key="10">
    <source>
        <dbReference type="ARBA" id="ARBA00023012"/>
    </source>
</evidence>
<dbReference type="AlphaFoldDB" id="D6D339"/>
<reference evidence="17 18" key="2">
    <citation type="submission" date="2010-03" db="EMBL/GenBank/DDBJ databases">
        <authorList>
            <person name="Pajon A."/>
        </authorList>
    </citation>
    <scope>NUCLEOTIDE SEQUENCE [LARGE SCALE GENOMIC DNA]</scope>
    <source>
        <strain evidence="17 18">XB1A</strain>
    </source>
</reference>
<comment type="catalytic activity">
    <reaction evidence="1">
        <text>ATP + protein L-histidine = ADP + protein N-phospho-L-histidine.</text>
        <dbReference type="EC" id="2.7.13.3"/>
    </reaction>
</comment>
<evidence type="ECO:0000256" key="7">
    <source>
        <dbReference type="ARBA" id="ARBA00022741"/>
    </source>
</evidence>
<evidence type="ECO:0000256" key="5">
    <source>
        <dbReference type="ARBA" id="ARBA00022553"/>
    </source>
</evidence>
<evidence type="ECO:0000313" key="18">
    <source>
        <dbReference type="Proteomes" id="UP000008795"/>
    </source>
</evidence>
<organism evidence="17 18">
    <name type="scientific">Bacteroides xylanisolvens XB1A</name>
    <dbReference type="NCBI Taxonomy" id="657309"/>
    <lineage>
        <taxon>Bacteria</taxon>
        <taxon>Pseudomonadati</taxon>
        <taxon>Bacteroidota</taxon>
        <taxon>Bacteroidia</taxon>
        <taxon>Bacteroidales</taxon>
        <taxon>Bacteroidaceae</taxon>
        <taxon>Bacteroides</taxon>
    </lineage>
</organism>
<dbReference type="CDD" id="cd00082">
    <property type="entry name" value="HisKA"/>
    <property type="match status" value="1"/>
</dbReference>
<evidence type="ECO:0000259" key="15">
    <source>
        <dbReference type="PROSITE" id="PS50109"/>
    </source>
</evidence>
<feature type="transmembrane region" description="Helical" evidence="14">
    <location>
        <begin position="294"/>
        <end position="312"/>
    </location>
</feature>
<keyword evidence="4" id="KW-1003">Cell membrane</keyword>
<dbReference type="Gene3D" id="1.10.287.130">
    <property type="match status" value="1"/>
</dbReference>
<evidence type="ECO:0000256" key="11">
    <source>
        <dbReference type="ARBA" id="ARBA00023136"/>
    </source>
</evidence>
<dbReference type="FunFam" id="3.30.565.10:FF:000023">
    <property type="entry name" value="PAS domain-containing sensor histidine kinase"/>
    <property type="match status" value="1"/>
</dbReference>
<dbReference type="InterPro" id="IPR003661">
    <property type="entry name" value="HisK_dim/P_dom"/>
</dbReference>
<dbReference type="InterPro" id="IPR005467">
    <property type="entry name" value="His_kinase_dom"/>
</dbReference>
<dbReference type="SMART" id="SM00388">
    <property type="entry name" value="HisKA"/>
    <property type="match status" value="1"/>
</dbReference>
<dbReference type="EMBL" id="FP929033">
    <property type="protein sequence ID" value="CBK68841.1"/>
    <property type="molecule type" value="Genomic_DNA"/>
</dbReference>
<keyword evidence="14" id="KW-1133">Transmembrane helix</keyword>
<evidence type="ECO:0000256" key="6">
    <source>
        <dbReference type="ARBA" id="ARBA00022679"/>
    </source>
</evidence>
<dbReference type="Gene3D" id="3.40.50.2300">
    <property type="match status" value="1"/>
</dbReference>
<keyword evidence="7" id="KW-0547">Nucleotide-binding</keyword>
<evidence type="ECO:0000259" key="16">
    <source>
        <dbReference type="PROSITE" id="PS50110"/>
    </source>
</evidence>
<dbReference type="GO" id="GO:0005524">
    <property type="term" value="F:ATP binding"/>
    <property type="evidence" value="ECO:0007669"/>
    <property type="project" value="UniProtKB-KW"/>
</dbReference>
<dbReference type="GO" id="GO:0005886">
    <property type="term" value="C:plasma membrane"/>
    <property type="evidence" value="ECO:0007669"/>
    <property type="project" value="UniProtKB-SubCell"/>
</dbReference>
<evidence type="ECO:0000256" key="14">
    <source>
        <dbReference type="SAM" id="Phobius"/>
    </source>
</evidence>
<dbReference type="InterPro" id="IPR036890">
    <property type="entry name" value="HATPase_C_sf"/>
</dbReference>
<evidence type="ECO:0000256" key="13">
    <source>
        <dbReference type="SAM" id="MobiDB-lite"/>
    </source>
</evidence>
<keyword evidence="9" id="KW-0067">ATP-binding</keyword>
<dbReference type="PANTHER" id="PTHR43047">
    <property type="entry name" value="TWO-COMPONENT HISTIDINE PROTEIN KINASE"/>
    <property type="match status" value="1"/>
</dbReference>
<proteinExistence type="predicted"/>
<evidence type="ECO:0000256" key="12">
    <source>
        <dbReference type="PROSITE-ProRule" id="PRU00169"/>
    </source>
</evidence>
<dbReference type="GO" id="GO:0000155">
    <property type="term" value="F:phosphorelay sensor kinase activity"/>
    <property type="evidence" value="ECO:0007669"/>
    <property type="project" value="InterPro"/>
</dbReference>
<name>D6D339_9BACE</name>
<evidence type="ECO:0000256" key="8">
    <source>
        <dbReference type="ARBA" id="ARBA00022777"/>
    </source>
</evidence>
<sequence length="819" mass="93317">MGLKLKIFIGYAMLILLLGFIIYLFRGERMKRDELKWEMKELGIIRDLTRKTYGHLLELASQGEVVSTWSESDLRLYRERREKTCGVLKELQQFVHTPEQQERIDSLCLLLEQKEMLLSAAMSTFDELENIGETVGEKVPAIVRQVRRQPTRNILAPAVKEAYAGTATTGEEQPEKKKSFLKKVFGGKEKKSAYRQQREQQRAASEKVPSSTTRNSGNNAAVHLLHALSREVTEKQKEQREKLSAQMDSLHLSSRALNKRLNGLVGDFDKVAGERLETRYNAIAADREKSYNTAATLALFVFLLAIVLYTLLHRDVNRCLRYRRELESSDLKNKELLQSRKNMMLTIAHDLRAPLTAIKGYAELLPGEVDEKRKDEYAVHIVRSSDYMIGLVNSLIEFYLLDAGKGKMNVTVFRPLSLFDEIVKLHTPSVRKEGLTLCTDFEGLDTVVEGDRPRIMQIANNLLSNAIKFTRKGKISLQAAYGQGELRFSVQDTGPGMTEDEQKRIFRAFERLDNARYLPGFGLGLAIVSRLTELLGGRITVESPYGTGSLFRVALPLSEVAKHGEDGENGYAEDYGLEGTYVLVIDDDRIQLDITRRMLVRNKVRCECCRTVRELMAALRERTYDLLLSDIQMPDMDGYRILDLLRSSNMENARTIPVLAVTACADDEEHYISFGFAGCLRKPFSMDELISAVSRMVVKTGKKEPDFSFILSGEKDKGRMLDIFIRETEESIHTLENALCGHDRDTIHKVLHKNLPLWETVRMNFPMARLRGLVTHTAAVWEERQYMEVGEIIHAAEKLAESARKIRESIDEEHTDYRG</sequence>
<feature type="compositionally biased region" description="Basic and acidic residues" evidence="13">
    <location>
        <begin position="188"/>
        <end position="205"/>
    </location>
</feature>
<dbReference type="FunFam" id="1.10.287.130:FF:000120">
    <property type="entry name" value="RteA, two-component system histidine kinase, with response regulator receiver domain"/>
    <property type="match status" value="1"/>
</dbReference>
<evidence type="ECO:0000256" key="3">
    <source>
        <dbReference type="ARBA" id="ARBA00012438"/>
    </source>
</evidence>
<evidence type="ECO:0000256" key="2">
    <source>
        <dbReference type="ARBA" id="ARBA00004236"/>
    </source>
</evidence>
<accession>D6D339</accession>
<dbReference type="FunFam" id="3.40.50.2300:FF:000407">
    <property type="entry name" value="RteA, two-component system histidine kinase, with response regulator receiver domain"/>
    <property type="match status" value="1"/>
</dbReference>
<dbReference type="PRINTS" id="PR00344">
    <property type="entry name" value="BCTRLSENSOR"/>
</dbReference>
<comment type="subcellular location">
    <subcellularLocation>
        <location evidence="2">Cell membrane</location>
    </subcellularLocation>
</comment>
<dbReference type="InterPro" id="IPR004358">
    <property type="entry name" value="Sig_transdc_His_kin-like_C"/>
</dbReference>
<dbReference type="Gene3D" id="3.30.565.10">
    <property type="entry name" value="Histidine kinase-like ATPase, C-terminal domain"/>
    <property type="match status" value="1"/>
</dbReference>
<feature type="domain" description="Response regulatory" evidence="16">
    <location>
        <begin position="581"/>
        <end position="697"/>
    </location>
</feature>
<dbReference type="Pfam" id="PF02518">
    <property type="entry name" value="HATPase_c"/>
    <property type="match status" value="1"/>
</dbReference>
<protein>
    <recommendedName>
        <fullName evidence="3">histidine kinase</fullName>
        <ecNumber evidence="3">2.7.13.3</ecNumber>
    </recommendedName>
</protein>
<dbReference type="PROSITE" id="PS50110">
    <property type="entry name" value="RESPONSE_REGULATORY"/>
    <property type="match status" value="1"/>
</dbReference>
<dbReference type="InterPro" id="IPR036097">
    <property type="entry name" value="HisK_dim/P_sf"/>
</dbReference>
<dbReference type="SMART" id="SM00448">
    <property type="entry name" value="REC"/>
    <property type="match status" value="1"/>
</dbReference>
<dbReference type="Proteomes" id="UP000008795">
    <property type="component" value="Chromosome"/>
</dbReference>
<evidence type="ECO:0000313" key="17">
    <source>
        <dbReference type="EMBL" id="CBK68841.1"/>
    </source>
</evidence>
<dbReference type="EC" id="2.7.13.3" evidence="3"/>
<dbReference type="eggNOG" id="COG2205">
    <property type="taxonomic scope" value="Bacteria"/>
</dbReference>
<evidence type="ECO:0000256" key="1">
    <source>
        <dbReference type="ARBA" id="ARBA00000085"/>
    </source>
</evidence>
<dbReference type="SUPFAM" id="SSF52172">
    <property type="entry name" value="CheY-like"/>
    <property type="match status" value="1"/>
</dbReference>
<dbReference type="PATRIC" id="fig|657309.4.peg.2859"/>
<dbReference type="Pfam" id="PF00512">
    <property type="entry name" value="HisKA"/>
    <property type="match status" value="1"/>
</dbReference>
<keyword evidence="11 14" id="KW-0472">Membrane</keyword>
<keyword evidence="8 17" id="KW-0418">Kinase</keyword>
<dbReference type="PROSITE" id="PS50109">
    <property type="entry name" value="HIS_KIN"/>
    <property type="match status" value="1"/>
</dbReference>
<dbReference type="SMART" id="SM00387">
    <property type="entry name" value="HATPase_c"/>
    <property type="match status" value="1"/>
</dbReference>
<dbReference type="GO" id="GO:0009927">
    <property type="term" value="F:histidine phosphotransfer kinase activity"/>
    <property type="evidence" value="ECO:0007669"/>
    <property type="project" value="TreeGrafter"/>
</dbReference>
<dbReference type="InterPro" id="IPR001789">
    <property type="entry name" value="Sig_transdc_resp-reg_receiver"/>
</dbReference>
<feature type="domain" description="Histidine kinase" evidence="15">
    <location>
        <begin position="346"/>
        <end position="559"/>
    </location>
</feature>
<dbReference type="InterPro" id="IPR003594">
    <property type="entry name" value="HATPase_dom"/>
</dbReference>
<dbReference type="PANTHER" id="PTHR43047:SF72">
    <property type="entry name" value="OSMOSENSING HISTIDINE PROTEIN KINASE SLN1"/>
    <property type="match status" value="1"/>
</dbReference>
<dbReference type="RefSeq" id="WP_009039984.1">
    <property type="nucleotide sequence ID" value="NC_021017.1"/>
</dbReference>
<dbReference type="eggNOG" id="COG0745">
    <property type="taxonomic scope" value="Bacteria"/>
</dbReference>
<dbReference type="InterPro" id="IPR011006">
    <property type="entry name" value="CheY-like_superfamily"/>
</dbReference>